<evidence type="ECO:0000313" key="2">
    <source>
        <dbReference type="Proteomes" id="UP000767334"/>
    </source>
</evidence>
<dbReference type="NCBIfam" id="NF038110">
    <property type="entry name" value="Lys_methyl_FliB"/>
    <property type="match status" value="1"/>
</dbReference>
<evidence type="ECO:0000313" key="1">
    <source>
        <dbReference type="EMBL" id="MBM6817945.1"/>
    </source>
</evidence>
<protein>
    <submittedName>
        <fullName evidence="1">Flagellin lysine-N-methylase</fullName>
        <ecNumber evidence="1">2.1.1.-</ecNumber>
    </submittedName>
</protein>
<keyword evidence="1" id="KW-0969">Cilium</keyword>
<dbReference type="Proteomes" id="UP000767334">
    <property type="component" value="Unassembled WGS sequence"/>
</dbReference>
<accession>A0ABS2FBP1</accession>
<dbReference type="EC" id="2.1.1.-" evidence="1"/>
<dbReference type="GO" id="GO:0008168">
    <property type="term" value="F:methyltransferase activity"/>
    <property type="evidence" value="ECO:0007669"/>
    <property type="project" value="UniProtKB-KW"/>
</dbReference>
<dbReference type="GO" id="GO:0032259">
    <property type="term" value="P:methylation"/>
    <property type="evidence" value="ECO:0007669"/>
    <property type="project" value="UniProtKB-KW"/>
</dbReference>
<proteinExistence type="predicted"/>
<keyword evidence="1" id="KW-0966">Cell projection</keyword>
<reference evidence="1 2" key="1">
    <citation type="journal article" date="2021" name="Sci. Rep.">
        <title>The distribution of antibiotic resistance genes in chicken gut microbiota commensals.</title>
        <authorList>
            <person name="Juricova H."/>
            <person name="Matiasovicova J."/>
            <person name="Kubasova T."/>
            <person name="Cejkova D."/>
            <person name="Rychlik I."/>
        </authorList>
    </citation>
    <scope>NUCLEOTIDE SEQUENCE [LARGE SCALE GENOMIC DNA]</scope>
    <source>
        <strain evidence="1 2">An435</strain>
    </source>
</reference>
<gene>
    <name evidence="1" type="primary">fliB</name>
    <name evidence="1" type="ORF">H6A19_01090</name>
</gene>
<name>A0ABS2FBP1_9CLOT</name>
<keyword evidence="2" id="KW-1185">Reference proteome</keyword>
<sequence>MKVNMFMPKYMLTFKCIGSACTDTCCAGWDINIDEDTYKKYTNCTGELKELVQGKIRENKNSYDYLNKGFMILKVGNKCPFLNDNLLCDIHGGVGEENLCITCKRFPRVYNIIDDIYEKSGLASCPEICTKAFLNKDKMEFIEIEESIDESAIEIRRIIDTEVFEGSDNLLQYFWDIRINSINIIQNRNFSIEESLGILESFYNKIEEYHNEKDFEGIEDLLEEYSEGNIDFDSLKTLDLNESNEFYLSLLDEELIKNITSVRLKECVKEYKKEILKVNNIVKHINDEKSLLSLIEKYSYILENYLVNQIFKDLIPFNRGESLNLSINILINSYKIIKAYIVGIALNNKEINEDLIIRVIQSLSKDIEHNKVFKNLLESEI</sequence>
<dbReference type="EMBL" id="JACJLL010000004">
    <property type="protein sequence ID" value="MBM6817945.1"/>
    <property type="molecule type" value="Genomic_DNA"/>
</dbReference>
<comment type="caution">
    <text evidence="1">The sequence shown here is derived from an EMBL/GenBank/DDBJ whole genome shotgun (WGS) entry which is preliminary data.</text>
</comment>
<keyword evidence="1" id="KW-0808">Transferase</keyword>
<organism evidence="1 2">
    <name type="scientific">Clostridium saudiense</name>
    <dbReference type="NCBI Taxonomy" id="1414720"/>
    <lineage>
        <taxon>Bacteria</taxon>
        <taxon>Bacillati</taxon>
        <taxon>Bacillota</taxon>
        <taxon>Clostridia</taxon>
        <taxon>Eubacteriales</taxon>
        <taxon>Clostridiaceae</taxon>
        <taxon>Clostridium</taxon>
    </lineage>
</organism>
<keyword evidence="1" id="KW-0282">Flagellum</keyword>
<keyword evidence="1" id="KW-0489">Methyltransferase</keyword>
<dbReference type="RefSeq" id="WP_204571729.1">
    <property type="nucleotide sequence ID" value="NZ_JACJLL010000004.1"/>
</dbReference>